<evidence type="ECO:0000313" key="1">
    <source>
        <dbReference type="EMBL" id="MBK6975675.1"/>
    </source>
</evidence>
<proteinExistence type="predicted"/>
<reference evidence="1" key="1">
    <citation type="submission" date="2020-10" db="EMBL/GenBank/DDBJ databases">
        <title>Connecting structure to function with the recovery of over 1000 high-quality activated sludge metagenome-assembled genomes encoding full-length rRNA genes using long-read sequencing.</title>
        <authorList>
            <person name="Singleton C.M."/>
            <person name="Petriglieri F."/>
            <person name="Kristensen J.M."/>
            <person name="Kirkegaard R.H."/>
            <person name="Michaelsen T.Y."/>
            <person name="Andersen M.H."/>
            <person name="Karst S.M."/>
            <person name="Dueholm M.S."/>
            <person name="Nielsen P.H."/>
            <person name="Albertsen M."/>
        </authorList>
    </citation>
    <scope>NUCLEOTIDE SEQUENCE</scope>
    <source>
        <strain evidence="1">Bjer_18-Q3-R1-45_BAT3C.347</strain>
    </source>
</reference>
<name>A0A9D7E308_9PROT</name>
<accession>A0A9D7E308</accession>
<comment type="caution">
    <text evidence="1">The sequence shown here is derived from an EMBL/GenBank/DDBJ whole genome shotgun (WGS) entry which is preliminary data.</text>
</comment>
<evidence type="ECO:0000313" key="2">
    <source>
        <dbReference type="Proteomes" id="UP000807785"/>
    </source>
</evidence>
<dbReference type="AlphaFoldDB" id="A0A9D7E308"/>
<organism evidence="1 2">
    <name type="scientific">Candidatus Methylophosphatis roskildensis</name>
    <dbReference type="NCBI Taxonomy" id="2899263"/>
    <lineage>
        <taxon>Bacteria</taxon>
        <taxon>Pseudomonadati</taxon>
        <taxon>Pseudomonadota</taxon>
        <taxon>Betaproteobacteria</taxon>
        <taxon>Nitrosomonadales</taxon>
        <taxon>Sterolibacteriaceae</taxon>
        <taxon>Candidatus Methylophosphatis</taxon>
    </lineage>
</organism>
<protein>
    <submittedName>
        <fullName evidence="1">Uncharacterized protein</fullName>
    </submittedName>
</protein>
<dbReference type="EMBL" id="JADJEV010000005">
    <property type="protein sequence ID" value="MBK6975675.1"/>
    <property type="molecule type" value="Genomic_DNA"/>
</dbReference>
<dbReference type="Proteomes" id="UP000807785">
    <property type="component" value="Unassembled WGS sequence"/>
</dbReference>
<gene>
    <name evidence="1" type="ORF">IPH26_22955</name>
</gene>
<sequence>MKQQSVCETNQHLSRYIGRSSVGKSSIRAAAAVARSSACRAQAELTGAQKLARERMLARMNRAIAWKEACACANSCVSAELISLDTDILVYSVDLDSGVRHDKGDRNIPARSGQLRAGLAGVV</sequence>